<dbReference type="Proteomes" id="UP001174909">
    <property type="component" value="Unassembled WGS sequence"/>
</dbReference>
<protein>
    <submittedName>
        <fullName evidence="1">Uncharacterized protein</fullName>
    </submittedName>
</protein>
<gene>
    <name evidence="1" type="ORF">GBAR_LOCUS21736</name>
</gene>
<sequence length="53" mass="5825">TLLPSSSTQNTASLKSALSQVKWGALWRKPTTTLFIPAGTQSSVTDAYRVDWR</sequence>
<evidence type="ECO:0000313" key="2">
    <source>
        <dbReference type="Proteomes" id="UP001174909"/>
    </source>
</evidence>
<name>A0AA35SZM8_GEOBA</name>
<evidence type="ECO:0000313" key="1">
    <source>
        <dbReference type="EMBL" id="CAI8039080.1"/>
    </source>
</evidence>
<feature type="non-terminal residue" evidence="1">
    <location>
        <position position="1"/>
    </location>
</feature>
<dbReference type="EMBL" id="CASHTH010003024">
    <property type="protein sequence ID" value="CAI8039080.1"/>
    <property type="molecule type" value="Genomic_DNA"/>
</dbReference>
<comment type="caution">
    <text evidence="1">The sequence shown here is derived from an EMBL/GenBank/DDBJ whole genome shotgun (WGS) entry which is preliminary data.</text>
</comment>
<proteinExistence type="predicted"/>
<keyword evidence="2" id="KW-1185">Reference proteome</keyword>
<reference evidence="1" key="1">
    <citation type="submission" date="2023-03" db="EMBL/GenBank/DDBJ databases">
        <authorList>
            <person name="Steffen K."/>
            <person name="Cardenas P."/>
        </authorList>
    </citation>
    <scope>NUCLEOTIDE SEQUENCE</scope>
</reference>
<accession>A0AA35SZM8</accession>
<dbReference type="AlphaFoldDB" id="A0AA35SZM8"/>
<organism evidence="1 2">
    <name type="scientific">Geodia barretti</name>
    <name type="common">Barrett's horny sponge</name>
    <dbReference type="NCBI Taxonomy" id="519541"/>
    <lineage>
        <taxon>Eukaryota</taxon>
        <taxon>Metazoa</taxon>
        <taxon>Porifera</taxon>
        <taxon>Demospongiae</taxon>
        <taxon>Heteroscleromorpha</taxon>
        <taxon>Tetractinellida</taxon>
        <taxon>Astrophorina</taxon>
        <taxon>Geodiidae</taxon>
        <taxon>Geodia</taxon>
    </lineage>
</organism>